<dbReference type="EMBL" id="FNUT01000006">
    <property type="protein sequence ID" value="SEG31863.1"/>
    <property type="molecule type" value="Genomic_DNA"/>
</dbReference>
<sequence length="125" mass="13648">MKNTLKLLSLLFVVMFTVSSCSKDDDPVDNDLFVGTYEGTTSYTGSGSDVDLGDGKVTVVKIGGSNYSFKFDRGIPDLNNVTMTKGDNNTLFFEDGVIGYVRITEGKLTMAYAKDNQTWTADADR</sequence>
<evidence type="ECO:0000256" key="1">
    <source>
        <dbReference type="SAM" id="SignalP"/>
    </source>
</evidence>
<gene>
    <name evidence="2" type="ORF">SAMN05421877_106272</name>
</gene>
<feature type="signal peptide" evidence="1">
    <location>
        <begin position="1"/>
        <end position="22"/>
    </location>
</feature>
<protein>
    <recommendedName>
        <fullName evidence="4">Lipocalin-like domain-containing protein</fullName>
    </recommendedName>
</protein>
<reference evidence="3" key="1">
    <citation type="submission" date="2016-10" db="EMBL/GenBank/DDBJ databases">
        <authorList>
            <person name="Varghese N."/>
            <person name="Submissions S."/>
        </authorList>
    </citation>
    <scope>NUCLEOTIDE SEQUENCE [LARGE SCALE GENOMIC DNA]</scope>
    <source>
        <strain evidence="3">DSM 22361</strain>
    </source>
</reference>
<evidence type="ECO:0000313" key="2">
    <source>
        <dbReference type="EMBL" id="SEG31863.1"/>
    </source>
</evidence>
<feature type="chain" id="PRO_5009291246" description="Lipocalin-like domain-containing protein" evidence="1">
    <location>
        <begin position="23"/>
        <end position="125"/>
    </location>
</feature>
<name>A0A1H5Z5S2_9SPHI</name>
<evidence type="ECO:0000313" key="3">
    <source>
        <dbReference type="Proteomes" id="UP000236731"/>
    </source>
</evidence>
<organism evidence="2 3">
    <name type="scientific">Sphingobacterium lactis</name>
    <dbReference type="NCBI Taxonomy" id="797291"/>
    <lineage>
        <taxon>Bacteria</taxon>
        <taxon>Pseudomonadati</taxon>
        <taxon>Bacteroidota</taxon>
        <taxon>Sphingobacteriia</taxon>
        <taxon>Sphingobacteriales</taxon>
        <taxon>Sphingobacteriaceae</taxon>
        <taxon>Sphingobacterium</taxon>
    </lineage>
</organism>
<dbReference type="OrthoDB" id="711418at2"/>
<dbReference type="Proteomes" id="UP000236731">
    <property type="component" value="Unassembled WGS sequence"/>
</dbReference>
<keyword evidence="3" id="KW-1185">Reference proteome</keyword>
<accession>A0A1H5Z5S2</accession>
<keyword evidence="1" id="KW-0732">Signal</keyword>
<dbReference type="PROSITE" id="PS51257">
    <property type="entry name" value="PROKAR_LIPOPROTEIN"/>
    <property type="match status" value="1"/>
</dbReference>
<dbReference type="RefSeq" id="WP_103906434.1">
    <property type="nucleotide sequence ID" value="NZ_CP049246.1"/>
</dbReference>
<dbReference type="AlphaFoldDB" id="A0A1H5Z5S2"/>
<proteinExistence type="predicted"/>
<evidence type="ECO:0008006" key="4">
    <source>
        <dbReference type="Google" id="ProtNLM"/>
    </source>
</evidence>